<proteinExistence type="predicted"/>
<dbReference type="EMBL" id="CM015714">
    <property type="protein sequence ID" value="KAF3688163.1"/>
    <property type="molecule type" value="Genomic_DNA"/>
</dbReference>
<evidence type="ECO:0000313" key="1">
    <source>
        <dbReference type="EMBL" id="KAF3688163.1"/>
    </source>
</evidence>
<keyword evidence="2" id="KW-1185">Reference proteome</keyword>
<reference evidence="1 2" key="1">
    <citation type="submission" date="2019-02" db="EMBL/GenBank/DDBJ databases">
        <title>Opniocepnalus argus genome.</title>
        <authorList>
            <person name="Zhou C."/>
            <person name="Xiao S."/>
        </authorList>
    </citation>
    <scope>NUCLEOTIDE SEQUENCE [LARGE SCALE GENOMIC DNA]</scope>
    <source>
        <strain evidence="1">OARG1902GOOAL</strain>
        <tissue evidence="1">Muscle</tissue>
    </source>
</reference>
<dbReference type="AlphaFoldDB" id="A0A6G1PD78"/>
<dbReference type="Proteomes" id="UP000503349">
    <property type="component" value="Chromosome 3"/>
</dbReference>
<sequence length="106" mass="11524">MSAAQHGHTQYGSTPGTEHTIIIEAGALVRLGNELKSFSYTLQREVGPSGLCPGSSSVFISSCSFYEPKCSLSVTFIQIKLIDLTQDQILSSLYVGNDKNRKYCCV</sequence>
<gene>
    <name evidence="1" type="ORF">EXN66_Car003835</name>
</gene>
<organism evidence="1 2">
    <name type="scientific">Channa argus</name>
    <name type="common">Northern snakehead</name>
    <name type="synonym">Ophicephalus argus</name>
    <dbReference type="NCBI Taxonomy" id="215402"/>
    <lineage>
        <taxon>Eukaryota</taxon>
        <taxon>Metazoa</taxon>
        <taxon>Chordata</taxon>
        <taxon>Craniata</taxon>
        <taxon>Vertebrata</taxon>
        <taxon>Euteleostomi</taxon>
        <taxon>Actinopterygii</taxon>
        <taxon>Neopterygii</taxon>
        <taxon>Teleostei</taxon>
        <taxon>Neoteleostei</taxon>
        <taxon>Acanthomorphata</taxon>
        <taxon>Anabantaria</taxon>
        <taxon>Anabantiformes</taxon>
        <taxon>Channoidei</taxon>
        <taxon>Channidae</taxon>
        <taxon>Channa</taxon>
    </lineage>
</organism>
<protein>
    <submittedName>
        <fullName evidence="1">Uncharacterized protein</fullName>
    </submittedName>
</protein>
<name>A0A6G1PD78_CHAAH</name>
<accession>A0A6G1PD78</accession>
<evidence type="ECO:0000313" key="2">
    <source>
        <dbReference type="Proteomes" id="UP000503349"/>
    </source>
</evidence>
<reference evidence="2" key="2">
    <citation type="submission" date="2019-02" db="EMBL/GenBank/DDBJ databases">
        <title>Opniocepnalus argus Var Kimnra genome.</title>
        <authorList>
            <person name="Zhou C."/>
            <person name="Xiao S."/>
        </authorList>
    </citation>
    <scope>NUCLEOTIDE SEQUENCE [LARGE SCALE GENOMIC DNA]</scope>
</reference>